<dbReference type="GO" id="GO:0005739">
    <property type="term" value="C:mitochondrion"/>
    <property type="evidence" value="ECO:0007669"/>
    <property type="project" value="UniProtKB-SubCell"/>
</dbReference>
<evidence type="ECO:0000256" key="3">
    <source>
        <dbReference type="ARBA" id="ARBA00022741"/>
    </source>
</evidence>
<feature type="compositionally biased region" description="Basic and acidic residues" evidence="15">
    <location>
        <begin position="109"/>
        <end position="125"/>
    </location>
</feature>
<proteinExistence type="inferred from homology"/>
<dbReference type="EC" id="5.6.2.3" evidence="14"/>
<keyword evidence="9 14" id="KW-0496">Mitochondrion</keyword>
<protein>
    <recommendedName>
        <fullName evidence="14">ATP-dependent DNA helicase PIF1</fullName>
        <ecNumber evidence="14">5.6.2.3</ecNumber>
    </recommendedName>
    <alternativeName>
        <fullName evidence="14">DNA 5'-3' helicase PIF1</fullName>
    </alternativeName>
    <alternativeName>
        <fullName evidence="14">DNA repair and recombination helicase PIF1</fullName>
    </alternativeName>
</protein>
<comment type="function">
    <text evidence="14">DNA-dependent ATPase and 5'-3' DNA helicase required for the maintenance of both mitochondrial and nuclear genome stability.</text>
</comment>
<dbReference type="InterPro" id="IPR048293">
    <property type="entry name" value="PIF1_RRM3_pfh1"/>
</dbReference>
<keyword evidence="3 14" id="KW-0547">Nucleotide-binding</keyword>
<keyword evidence="7 14" id="KW-0067">ATP-binding</keyword>
<dbReference type="GO" id="GO:0003697">
    <property type="term" value="F:single-stranded DNA binding"/>
    <property type="evidence" value="ECO:0007669"/>
    <property type="project" value="UniProtKB-ARBA"/>
</dbReference>
<evidence type="ECO:0000259" key="16">
    <source>
        <dbReference type="SMART" id="SM00382"/>
    </source>
</evidence>
<dbReference type="CDD" id="cd18809">
    <property type="entry name" value="SF1_C_RecD"/>
    <property type="match status" value="1"/>
</dbReference>
<dbReference type="InterPro" id="IPR027417">
    <property type="entry name" value="P-loop_NTPase"/>
</dbReference>
<keyword evidence="10 14" id="KW-0233">DNA recombination</keyword>
<keyword evidence="11 14" id="KW-0234">DNA repair</keyword>
<keyword evidence="13 14" id="KW-0539">Nucleus</keyword>
<keyword evidence="4 14" id="KW-0227">DNA damage</keyword>
<comment type="catalytic activity">
    <reaction evidence="14">
        <text>ATP + H2O = ADP + phosphate + H(+)</text>
        <dbReference type="Rhea" id="RHEA:13065"/>
        <dbReference type="ChEBI" id="CHEBI:15377"/>
        <dbReference type="ChEBI" id="CHEBI:15378"/>
        <dbReference type="ChEBI" id="CHEBI:30616"/>
        <dbReference type="ChEBI" id="CHEBI:43474"/>
        <dbReference type="ChEBI" id="CHEBI:456216"/>
        <dbReference type="EC" id="5.6.2.3"/>
    </reaction>
</comment>
<dbReference type="InterPro" id="IPR051055">
    <property type="entry name" value="PIF1_helicase"/>
</dbReference>
<dbReference type="GO" id="GO:0043139">
    <property type="term" value="F:5'-3' DNA helicase activity"/>
    <property type="evidence" value="ECO:0007669"/>
    <property type="project" value="UniProtKB-UniRule"/>
</dbReference>
<evidence type="ECO:0000313" key="18">
    <source>
        <dbReference type="Proteomes" id="UP000567179"/>
    </source>
</evidence>
<evidence type="ECO:0000256" key="7">
    <source>
        <dbReference type="ARBA" id="ARBA00022840"/>
    </source>
</evidence>
<dbReference type="PANTHER" id="PTHR47642:SF5">
    <property type="entry name" value="ATP-DEPENDENT DNA HELICASE"/>
    <property type="match status" value="1"/>
</dbReference>
<evidence type="ECO:0000256" key="12">
    <source>
        <dbReference type="ARBA" id="ARBA00023235"/>
    </source>
</evidence>
<accession>A0A8H5B4L3</accession>
<evidence type="ECO:0000313" key="17">
    <source>
        <dbReference type="EMBL" id="KAF5316566.1"/>
    </source>
</evidence>
<feature type="DNA-binding region" evidence="14">
    <location>
        <begin position="630"/>
        <end position="649"/>
    </location>
</feature>
<dbReference type="GO" id="GO:0006310">
    <property type="term" value="P:DNA recombination"/>
    <property type="evidence" value="ECO:0007669"/>
    <property type="project" value="UniProtKB-UniRule"/>
</dbReference>
<feature type="compositionally biased region" description="Low complexity" evidence="15">
    <location>
        <begin position="23"/>
        <end position="32"/>
    </location>
</feature>
<keyword evidence="6 14" id="KW-0347">Helicase</keyword>
<keyword evidence="5 14" id="KW-0378">Hydrolase</keyword>
<dbReference type="GO" id="GO:0000723">
    <property type="term" value="P:telomere maintenance"/>
    <property type="evidence" value="ECO:0007669"/>
    <property type="project" value="InterPro"/>
</dbReference>
<dbReference type="GO" id="GO:0016787">
    <property type="term" value="F:hydrolase activity"/>
    <property type="evidence" value="ECO:0007669"/>
    <property type="project" value="UniProtKB-KW"/>
</dbReference>
<organism evidence="17 18">
    <name type="scientific">Psilocybe cf. subviscida</name>
    <dbReference type="NCBI Taxonomy" id="2480587"/>
    <lineage>
        <taxon>Eukaryota</taxon>
        <taxon>Fungi</taxon>
        <taxon>Dikarya</taxon>
        <taxon>Basidiomycota</taxon>
        <taxon>Agaricomycotina</taxon>
        <taxon>Agaricomycetes</taxon>
        <taxon>Agaricomycetidae</taxon>
        <taxon>Agaricales</taxon>
        <taxon>Agaricineae</taxon>
        <taxon>Strophariaceae</taxon>
        <taxon>Psilocybe</taxon>
    </lineage>
</organism>
<evidence type="ECO:0000256" key="8">
    <source>
        <dbReference type="ARBA" id="ARBA00023125"/>
    </source>
</evidence>
<dbReference type="InterPro" id="IPR010285">
    <property type="entry name" value="DNA_helicase_pif1-like_DEAD"/>
</dbReference>
<keyword evidence="18" id="KW-1185">Reference proteome</keyword>
<dbReference type="Pfam" id="PF21530">
    <property type="entry name" value="Pif1_2B_dom"/>
    <property type="match status" value="1"/>
</dbReference>
<evidence type="ECO:0000256" key="15">
    <source>
        <dbReference type="SAM" id="MobiDB-lite"/>
    </source>
</evidence>
<dbReference type="GO" id="GO:0006281">
    <property type="term" value="P:DNA repair"/>
    <property type="evidence" value="ECO:0007669"/>
    <property type="project" value="UniProtKB-UniRule"/>
</dbReference>
<dbReference type="CDD" id="cd18037">
    <property type="entry name" value="DEXSc_Pif1_like"/>
    <property type="match status" value="1"/>
</dbReference>
<feature type="compositionally biased region" description="Polar residues" evidence="15">
    <location>
        <begin position="156"/>
        <end position="193"/>
    </location>
</feature>
<dbReference type="Gene3D" id="3.40.50.300">
    <property type="entry name" value="P-loop containing nucleotide triphosphate hydrolases"/>
    <property type="match status" value="1"/>
</dbReference>
<sequence length="671" mass="73107">MATSSSSKFKHAKASDVQTQHTAPQPSSSQRPPSAPRPPLTAEERRLASERRLRLIEDAIAEQATLPPVPPPPAKATMKSNYRIKVTDGPFSQSTASSSSSASSNRITKPRETHKSSGTADKHALADSFAKMTVSSKPATKANHPANEKRYREHNSTQSQKALDSRSSVESSAPRQQSATSNESISEPKSSKTPAEGPVPSSPSKTSAIQPRPPVTDLSREQTRILKLVESGESVFYTGSAGTGKSVLLREIIKVLRKMYVDTQGAIAVTASTGIAACNIGGVTLHSFAGIGLGAESVNFLVGKVRRSKRARARWMNVEVLIIDEVSMLDGDLFDKLSAVASEIRGIDEPFGGIQVVVTGDFFQLPPVTKSSQKVKFAFEAKMWKATLKHTYNLTKVFRQSDPTFVDMLNELRFGTLSAKSVETFKGLSRTIKYADGIAPTELFPRREDVERSNTTRISGLATEERTYLAIDGGTVSDRAQREKLLANFMAPHRLSLRIDAQVMLIKNMDETLVNGSIGRIVNFVDPELYADTNPFGFGGGGGGEPDWEDENDEEGAVYPLVEFVLPRGATRSVVITPEVWKSELPNGEVQVSRNQLPLILSWAMSIHKSQGQTLERVRVDLGRVFEKGQAYVALSRATSLDGLEVLNFDASKVQAHPKVVEWSKTLSTIV</sequence>
<feature type="region of interest" description="Disordered" evidence="15">
    <location>
        <begin position="1"/>
        <end position="220"/>
    </location>
</feature>
<evidence type="ECO:0000256" key="4">
    <source>
        <dbReference type="ARBA" id="ARBA00022763"/>
    </source>
</evidence>
<feature type="compositionally biased region" description="Low complexity" evidence="15">
    <location>
        <begin position="92"/>
        <end position="104"/>
    </location>
</feature>
<feature type="compositionally biased region" description="Basic and acidic residues" evidence="15">
    <location>
        <begin position="146"/>
        <end position="155"/>
    </location>
</feature>
<reference evidence="17 18" key="1">
    <citation type="journal article" date="2020" name="ISME J.">
        <title>Uncovering the hidden diversity of litter-decomposition mechanisms in mushroom-forming fungi.</title>
        <authorList>
            <person name="Floudas D."/>
            <person name="Bentzer J."/>
            <person name="Ahren D."/>
            <person name="Johansson T."/>
            <person name="Persson P."/>
            <person name="Tunlid A."/>
        </authorList>
    </citation>
    <scope>NUCLEOTIDE SEQUENCE [LARGE SCALE GENOMIC DNA]</scope>
    <source>
        <strain evidence="17 18">CBS 101986</strain>
    </source>
</reference>
<evidence type="ECO:0000256" key="14">
    <source>
        <dbReference type="HAMAP-Rule" id="MF_03176"/>
    </source>
</evidence>
<comment type="similarity">
    <text evidence="14">Belongs to the helicase family. PIF1 subfamily.</text>
</comment>
<comment type="cofactor">
    <cofactor evidence="1 14">
        <name>Mg(2+)</name>
        <dbReference type="ChEBI" id="CHEBI:18420"/>
    </cofactor>
</comment>
<evidence type="ECO:0000256" key="2">
    <source>
        <dbReference type="ARBA" id="ARBA00004604"/>
    </source>
</evidence>
<evidence type="ECO:0000256" key="6">
    <source>
        <dbReference type="ARBA" id="ARBA00022806"/>
    </source>
</evidence>
<evidence type="ECO:0000256" key="5">
    <source>
        <dbReference type="ARBA" id="ARBA00022801"/>
    </source>
</evidence>
<evidence type="ECO:0000256" key="13">
    <source>
        <dbReference type="ARBA" id="ARBA00023242"/>
    </source>
</evidence>
<evidence type="ECO:0000256" key="11">
    <source>
        <dbReference type="ARBA" id="ARBA00023204"/>
    </source>
</evidence>
<dbReference type="OrthoDB" id="432234at2759"/>
<dbReference type="FunFam" id="3.40.50.300:FF:001226">
    <property type="entry name" value="ATP-dependent DNA helicase PIF1"/>
    <property type="match status" value="1"/>
</dbReference>
<feature type="binding site" evidence="14">
    <location>
        <begin position="239"/>
        <end position="246"/>
    </location>
    <ligand>
        <name>ATP</name>
        <dbReference type="ChEBI" id="CHEBI:30616"/>
    </ligand>
</feature>
<dbReference type="GO" id="GO:0005524">
    <property type="term" value="F:ATP binding"/>
    <property type="evidence" value="ECO:0007669"/>
    <property type="project" value="UniProtKB-UniRule"/>
</dbReference>
<keyword evidence="12 14" id="KW-0413">Isomerase</keyword>
<comment type="caution">
    <text evidence="17">The sequence shown here is derived from an EMBL/GenBank/DDBJ whole genome shotgun (WGS) entry which is preliminary data.</text>
</comment>
<dbReference type="SMART" id="SM00382">
    <property type="entry name" value="AAA"/>
    <property type="match status" value="1"/>
</dbReference>
<evidence type="ECO:0000256" key="1">
    <source>
        <dbReference type="ARBA" id="ARBA00001946"/>
    </source>
</evidence>
<name>A0A8H5B4L3_9AGAR</name>
<dbReference type="PANTHER" id="PTHR47642">
    <property type="entry name" value="ATP-DEPENDENT DNA HELICASE"/>
    <property type="match status" value="1"/>
</dbReference>
<dbReference type="Proteomes" id="UP000567179">
    <property type="component" value="Unassembled WGS sequence"/>
</dbReference>
<dbReference type="EMBL" id="JAACJJ010000042">
    <property type="protein sequence ID" value="KAF5316566.1"/>
    <property type="molecule type" value="Genomic_DNA"/>
</dbReference>
<dbReference type="GO" id="GO:0005730">
    <property type="term" value="C:nucleolus"/>
    <property type="evidence" value="ECO:0007669"/>
    <property type="project" value="UniProtKB-SubCell"/>
</dbReference>
<comment type="subunit">
    <text evidence="14">Monomer.</text>
</comment>
<dbReference type="AlphaFoldDB" id="A0A8H5B4L3"/>
<evidence type="ECO:0000256" key="10">
    <source>
        <dbReference type="ARBA" id="ARBA00023172"/>
    </source>
</evidence>
<dbReference type="Pfam" id="PF05970">
    <property type="entry name" value="PIF1"/>
    <property type="match status" value="1"/>
</dbReference>
<dbReference type="InterPro" id="IPR003593">
    <property type="entry name" value="AAA+_ATPase"/>
</dbReference>
<dbReference type="HAMAP" id="MF_03176">
    <property type="entry name" value="PIF1"/>
    <property type="match status" value="1"/>
</dbReference>
<gene>
    <name evidence="14" type="primary">PIF1</name>
    <name evidence="17" type="ORF">D9619_006468</name>
</gene>
<feature type="domain" description="AAA+ ATPase" evidence="16">
    <location>
        <begin position="231"/>
        <end position="528"/>
    </location>
</feature>
<evidence type="ECO:0000256" key="9">
    <source>
        <dbReference type="ARBA" id="ARBA00023128"/>
    </source>
</evidence>
<feature type="compositionally biased region" description="Basic and acidic residues" evidence="15">
    <location>
        <begin position="42"/>
        <end position="57"/>
    </location>
</feature>
<comment type="subcellular location">
    <subcellularLocation>
        <location evidence="2">Nucleus</location>
        <location evidence="2">Nucleolus</location>
    </subcellularLocation>
    <subcellularLocation>
        <location evidence="14">Nucleus</location>
    </subcellularLocation>
    <subcellularLocation>
        <location evidence="14">Mitochondrion</location>
    </subcellularLocation>
</comment>
<dbReference type="SUPFAM" id="SSF52540">
    <property type="entry name" value="P-loop containing nucleoside triphosphate hydrolases"/>
    <property type="match status" value="2"/>
</dbReference>
<dbReference type="InterPro" id="IPR049163">
    <property type="entry name" value="Pif1-like_2B_dom"/>
</dbReference>
<keyword evidence="8 14" id="KW-0238">DNA-binding</keyword>